<protein>
    <recommendedName>
        <fullName evidence="1">DUF397 domain-containing protein</fullName>
    </recommendedName>
</protein>
<dbReference type="RefSeq" id="WP_062151034.1">
    <property type="nucleotide sequence ID" value="NZ_KQ947988.1"/>
</dbReference>
<dbReference type="EMBL" id="LMWJ01000013">
    <property type="protein sequence ID" value="KUM74802.1"/>
    <property type="molecule type" value="Genomic_DNA"/>
</dbReference>
<dbReference type="STRING" id="146536.AQI70_18435"/>
<dbReference type="OrthoDB" id="4570646at2"/>
<dbReference type="InterPro" id="IPR007278">
    <property type="entry name" value="DUF397"/>
</dbReference>
<evidence type="ECO:0000313" key="3">
    <source>
        <dbReference type="Proteomes" id="UP000054024"/>
    </source>
</evidence>
<reference evidence="2 3" key="1">
    <citation type="submission" date="2015-10" db="EMBL/GenBank/DDBJ databases">
        <title>Draft genome sequence of Streptomyces curacoi DSM 40107, type strain for the species Streptomyces curacoi.</title>
        <authorList>
            <person name="Ruckert C."/>
            <person name="Winkler A."/>
            <person name="Kalinowski J."/>
            <person name="Kampfer P."/>
            <person name="Glaeser S."/>
        </authorList>
    </citation>
    <scope>NUCLEOTIDE SEQUENCE [LARGE SCALE GENOMIC DNA]</scope>
    <source>
        <strain evidence="2 3">DSM 40107</strain>
    </source>
</reference>
<accession>A0A117P876</accession>
<gene>
    <name evidence="2" type="ORF">AQI70_18435</name>
</gene>
<feature type="domain" description="DUF397" evidence="1">
    <location>
        <begin position="11"/>
        <end position="64"/>
    </location>
</feature>
<keyword evidence="3" id="KW-1185">Reference proteome</keyword>
<evidence type="ECO:0000313" key="2">
    <source>
        <dbReference type="EMBL" id="KUM74802.1"/>
    </source>
</evidence>
<comment type="caution">
    <text evidence="2">The sequence shown here is derived from an EMBL/GenBank/DDBJ whole genome shotgun (WGS) entry which is preliminary data.</text>
</comment>
<dbReference type="AlphaFoldDB" id="A0A117P876"/>
<evidence type="ECO:0000259" key="1">
    <source>
        <dbReference type="Pfam" id="PF04149"/>
    </source>
</evidence>
<sequence>MASNRIDLSTAAWRKSSYSNGDGGDCVEVAHNLPGIVPVRDSKNAEGPALVFPHQAWALFVDSLHPCTSCR</sequence>
<dbReference type="Pfam" id="PF04149">
    <property type="entry name" value="DUF397"/>
    <property type="match status" value="1"/>
</dbReference>
<dbReference type="Proteomes" id="UP000054024">
    <property type="component" value="Unassembled WGS sequence"/>
</dbReference>
<name>A0A117P876_9ACTN</name>
<proteinExistence type="predicted"/>
<organism evidence="2 3">
    <name type="scientific">Streptomyces curacoi</name>
    <dbReference type="NCBI Taxonomy" id="146536"/>
    <lineage>
        <taxon>Bacteria</taxon>
        <taxon>Bacillati</taxon>
        <taxon>Actinomycetota</taxon>
        <taxon>Actinomycetes</taxon>
        <taxon>Kitasatosporales</taxon>
        <taxon>Streptomycetaceae</taxon>
        <taxon>Streptomyces</taxon>
    </lineage>
</organism>